<dbReference type="SMART" id="SM00342">
    <property type="entry name" value="HTH_ARAC"/>
    <property type="match status" value="1"/>
</dbReference>
<evidence type="ECO:0000259" key="7">
    <source>
        <dbReference type="PROSITE" id="PS01124"/>
    </source>
</evidence>
<sequence>MPLSRTKSLKGKKILVVDDVEADRMLVFTHLRHFGCRVYLANDGVDGIHKARLIEPDVILMDVDMPKCNGYDACKLILNDSKTHHIPVIFLSAYASEEDRVRGLTYGAVDYIAKPFSFDEVKLRISIHLESRGCGGSRVDRQDEEVAEVEHVAHHSPQPHRYLHEILFHSARVQLLKSLEISPGLQELANSVGTNTKLLNEAFRVCSGLTVYEYLREERMKEAARLLISTRMPVTSIAASVGFSSVGSFSTAFKERFRMPPSLFRRSRGIQEDG</sequence>
<accession>A0ABT2EA00</accession>
<organism evidence="9 10">
    <name type="scientific">Halomonas dongshanensis</name>
    <dbReference type="NCBI Taxonomy" id="2890835"/>
    <lineage>
        <taxon>Bacteria</taxon>
        <taxon>Pseudomonadati</taxon>
        <taxon>Pseudomonadota</taxon>
        <taxon>Gammaproteobacteria</taxon>
        <taxon>Oceanospirillales</taxon>
        <taxon>Halomonadaceae</taxon>
        <taxon>Halomonas</taxon>
    </lineage>
</organism>
<dbReference type="SUPFAM" id="SSF52172">
    <property type="entry name" value="CheY-like"/>
    <property type="match status" value="1"/>
</dbReference>
<keyword evidence="4 9" id="KW-0238">DNA-binding</keyword>
<keyword evidence="1 6" id="KW-0597">Phosphoprotein</keyword>
<dbReference type="SUPFAM" id="SSF46689">
    <property type="entry name" value="Homeodomain-like"/>
    <property type="match status" value="1"/>
</dbReference>
<reference evidence="9" key="1">
    <citation type="submission" date="2021-11" db="EMBL/GenBank/DDBJ databases">
        <title>Halomonas sp., isolated from a coastal aquaculture zone in Dongshan Bay.</title>
        <authorList>
            <person name="Lin W."/>
        </authorList>
    </citation>
    <scope>NUCLEOTIDE SEQUENCE</scope>
    <source>
        <strain evidence="9">Yzlin-01</strain>
    </source>
</reference>
<evidence type="ECO:0000313" key="10">
    <source>
        <dbReference type="Proteomes" id="UP001165542"/>
    </source>
</evidence>
<dbReference type="InterPro" id="IPR039420">
    <property type="entry name" value="WalR-like"/>
</dbReference>
<keyword evidence="10" id="KW-1185">Reference proteome</keyword>
<keyword evidence="5" id="KW-0804">Transcription</keyword>
<gene>
    <name evidence="9" type="ORF">LLY24_03520</name>
</gene>
<dbReference type="PROSITE" id="PS01124">
    <property type="entry name" value="HTH_ARAC_FAMILY_2"/>
    <property type="match status" value="1"/>
</dbReference>
<dbReference type="Gene3D" id="3.40.50.2300">
    <property type="match status" value="1"/>
</dbReference>
<dbReference type="InterPro" id="IPR018060">
    <property type="entry name" value="HTH_AraC"/>
</dbReference>
<dbReference type="PANTHER" id="PTHR48111:SF1">
    <property type="entry name" value="TWO-COMPONENT RESPONSE REGULATOR ORR33"/>
    <property type="match status" value="1"/>
</dbReference>
<evidence type="ECO:0000256" key="5">
    <source>
        <dbReference type="ARBA" id="ARBA00023163"/>
    </source>
</evidence>
<evidence type="ECO:0000313" key="9">
    <source>
        <dbReference type="EMBL" id="MCS2608391.1"/>
    </source>
</evidence>
<evidence type="ECO:0000256" key="2">
    <source>
        <dbReference type="ARBA" id="ARBA00023012"/>
    </source>
</evidence>
<dbReference type="PANTHER" id="PTHR48111">
    <property type="entry name" value="REGULATOR OF RPOS"/>
    <property type="match status" value="1"/>
</dbReference>
<protein>
    <submittedName>
        <fullName evidence="9">DNA-binding response regulator</fullName>
    </submittedName>
</protein>
<name>A0ABT2EA00_9GAMM</name>
<dbReference type="InterPro" id="IPR009057">
    <property type="entry name" value="Homeodomain-like_sf"/>
</dbReference>
<dbReference type="InterPro" id="IPR020449">
    <property type="entry name" value="Tscrpt_reg_AraC-type_HTH"/>
</dbReference>
<dbReference type="PRINTS" id="PR00032">
    <property type="entry name" value="HTHARAC"/>
</dbReference>
<evidence type="ECO:0000256" key="6">
    <source>
        <dbReference type="PROSITE-ProRule" id="PRU00169"/>
    </source>
</evidence>
<dbReference type="GO" id="GO:0003677">
    <property type="term" value="F:DNA binding"/>
    <property type="evidence" value="ECO:0007669"/>
    <property type="project" value="UniProtKB-KW"/>
</dbReference>
<evidence type="ECO:0000256" key="1">
    <source>
        <dbReference type="ARBA" id="ARBA00022553"/>
    </source>
</evidence>
<dbReference type="Pfam" id="PF12833">
    <property type="entry name" value="HTH_18"/>
    <property type="match status" value="1"/>
</dbReference>
<feature type="modified residue" description="4-aspartylphosphate" evidence="6">
    <location>
        <position position="62"/>
    </location>
</feature>
<feature type="domain" description="Response regulatory" evidence="8">
    <location>
        <begin position="13"/>
        <end position="129"/>
    </location>
</feature>
<dbReference type="Gene3D" id="1.10.10.60">
    <property type="entry name" value="Homeodomain-like"/>
    <property type="match status" value="2"/>
</dbReference>
<comment type="caution">
    <text evidence="9">The sequence shown here is derived from an EMBL/GenBank/DDBJ whole genome shotgun (WGS) entry which is preliminary data.</text>
</comment>
<dbReference type="RefSeq" id="WP_259034871.1">
    <property type="nucleotide sequence ID" value="NZ_JAJISC010000001.1"/>
</dbReference>
<proteinExistence type="predicted"/>
<dbReference type="EMBL" id="JAJISC010000001">
    <property type="protein sequence ID" value="MCS2608391.1"/>
    <property type="molecule type" value="Genomic_DNA"/>
</dbReference>
<evidence type="ECO:0000256" key="4">
    <source>
        <dbReference type="ARBA" id="ARBA00023125"/>
    </source>
</evidence>
<evidence type="ECO:0000259" key="8">
    <source>
        <dbReference type="PROSITE" id="PS50110"/>
    </source>
</evidence>
<dbReference type="Proteomes" id="UP001165542">
    <property type="component" value="Unassembled WGS sequence"/>
</dbReference>
<dbReference type="InterPro" id="IPR011006">
    <property type="entry name" value="CheY-like_superfamily"/>
</dbReference>
<evidence type="ECO:0000256" key="3">
    <source>
        <dbReference type="ARBA" id="ARBA00023015"/>
    </source>
</evidence>
<feature type="domain" description="HTH araC/xylS-type" evidence="7">
    <location>
        <begin position="169"/>
        <end position="267"/>
    </location>
</feature>
<keyword evidence="3" id="KW-0805">Transcription regulation</keyword>
<dbReference type="InterPro" id="IPR001789">
    <property type="entry name" value="Sig_transdc_resp-reg_receiver"/>
</dbReference>
<dbReference type="PROSITE" id="PS00041">
    <property type="entry name" value="HTH_ARAC_FAMILY_1"/>
    <property type="match status" value="1"/>
</dbReference>
<dbReference type="SMART" id="SM00448">
    <property type="entry name" value="REC"/>
    <property type="match status" value="1"/>
</dbReference>
<dbReference type="PROSITE" id="PS50110">
    <property type="entry name" value="RESPONSE_REGULATORY"/>
    <property type="match status" value="1"/>
</dbReference>
<dbReference type="Pfam" id="PF00072">
    <property type="entry name" value="Response_reg"/>
    <property type="match status" value="1"/>
</dbReference>
<dbReference type="InterPro" id="IPR018062">
    <property type="entry name" value="HTH_AraC-typ_CS"/>
</dbReference>
<keyword evidence="2" id="KW-0902">Two-component regulatory system</keyword>